<evidence type="ECO:0000256" key="6">
    <source>
        <dbReference type="ARBA" id="ARBA00023015"/>
    </source>
</evidence>
<dbReference type="Gene3D" id="1.10.472.10">
    <property type="entry name" value="Cyclin-like"/>
    <property type="match status" value="2"/>
</dbReference>
<dbReference type="GO" id="GO:0000126">
    <property type="term" value="C:transcription factor TFIIIB complex"/>
    <property type="evidence" value="ECO:0007669"/>
    <property type="project" value="TreeGrafter"/>
</dbReference>
<dbReference type="SMART" id="SM00385">
    <property type="entry name" value="CYCLIN"/>
    <property type="match status" value="2"/>
</dbReference>
<evidence type="ECO:0000256" key="9">
    <source>
        <dbReference type="ARBA" id="ARBA00023242"/>
    </source>
</evidence>
<protein>
    <recommendedName>
        <fullName evidence="11">Cyclin-like domain-containing protein</fullName>
    </recommendedName>
</protein>
<dbReference type="InterPro" id="IPR036915">
    <property type="entry name" value="Cyclin-like_sf"/>
</dbReference>
<dbReference type="InterPro" id="IPR013150">
    <property type="entry name" value="TFIIB_cyclin"/>
</dbReference>
<dbReference type="GO" id="GO:0008270">
    <property type="term" value="F:zinc ion binding"/>
    <property type="evidence" value="ECO:0007669"/>
    <property type="project" value="UniProtKB-KW"/>
</dbReference>
<keyword evidence="9" id="KW-0539">Nucleus</keyword>
<dbReference type="GO" id="GO:0097550">
    <property type="term" value="C:transcription preinitiation complex"/>
    <property type="evidence" value="ECO:0007669"/>
    <property type="project" value="TreeGrafter"/>
</dbReference>
<evidence type="ECO:0000259" key="11">
    <source>
        <dbReference type="SMART" id="SM00385"/>
    </source>
</evidence>
<sequence length="631" mass="70773">MVFPFGGKERARKRAKVRGFRQGKPIRGRFAPKPADDFPLLRCCDVCGKVIYDDFITEEETFVKGPGGESRRAGHHVKLPDEYSDSLRRTLDKGEDEIRHIALMLSIHESIIMPASRIYIIAVHRNFTRGRRTQQVAAACLYIACRTAEPPKPYLLIDFSEALGINVYVLGSVFLQLCQLLSLAEHAMIKRPVDPTLFIPRFTETLLNGRNVEVSRTAMHIIASMKRDWMQTGRKPSGLCGAALYISALSHGFKFSKSDIVKIVHICEVTLTKRLIEFENTESGSLTIEELDNNAKELRKCKLPSFGSQKSQELLCRHKDSGEPPFAHGLCKSCFEDFIEISGGLEGGSDPPAFQHAERMREANESAKKSDDSEIGFVPANKEKPTDLENEIDENIESFTETSQKVTKNERLNGTNVSAASEGTTTDGAFDTNKSKDTSNISGDESDGLSDIDDTEVTGYLNNEEEMRYKKIIWEEMNREYLEEQAAKMEAGEGLSAPKPRKERRQKQDPNAPPAQTAAEAARQMLSKKRFSSKINYEALEKCFSGDAAPNKKTKVSGEDDDDDASGKGPDGKENKKSDLTNKESEFGEEYEEDMEEEENDKGYDQGTTGYQWPLEEDIYDDFGYDDDEEI</sequence>
<keyword evidence="7" id="KW-0010">Activator</keyword>
<dbReference type="AlphaFoldDB" id="A0AA88DD93"/>
<dbReference type="Pfam" id="PF00382">
    <property type="entry name" value="TFIIB"/>
    <property type="match status" value="2"/>
</dbReference>
<dbReference type="GO" id="GO:0017025">
    <property type="term" value="F:TBP-class protein binding"/>
    <property type="evidence" value="ECO:0007669"/>
    <property type="project" value="InterPro"/>
</dbReference>
<evidence type="ECO:0000256" key="2">
    <source>
        <dbReference type="ARBA" id="ARBA00010857"/>
    </source>
</evidence>
<dbReference type="FunFam" id="1.10.472.10:FF:000007">
    <property type="entry name" value="Transcription factor IIIB 90 kDa subunit"/>
    <property type="match status" value="1"/>
</dbReference>
<dbReference type="GO" id="GO:0005634">
    <property type="term" value="C:nucleus"/>
    <property type="evidence" value="ECO:0007669"/>
    <property type="project" value="UniProtKB-SubCell"/>
</dbReference>
<feature type="region of interest" description="Disordered" evidence="10">
    <location>
        <begin position="359"/>
        <end position="385"/>
    </location>
</feature>
<gene>
    <name evidence="12" type="ORF">TIFTF001_019938</name>
</gene>
<feature type="region of interest" description="Disordered" evidence="10">
    <location>
        <begin position="401"/>
        <end position="455"/>
    </location>
</feature>
<evidence type="ECO:0000313" key="12">
    <source>
        <dbReference type="EMBL" id="GMN50787.1"/>
    </source>
</evidence>
<feature type="region of interest" description="Disordered" evidence="10">
    <location>
        <begin position="488"/>
        <end position="527"/>
    </location>
</feature>
<feature type="region of interest" description="Disordered" evidence="10">
    <location>
        <begin position="542"/>
        <end position="631"/>
    </location>
</feature>
<dbReference type="CDD" id="cd20554">
    <property type="entry name" value="CYCLIN_TFIIIB90_rpt2"/>
    <property type="match status" value="1"/>
</dbReference>
<accession>A0AA88DD93</accession>
<feature type="compositionally biased region" description="Acidic residues" evidence="10">
    <location>
        <begin position="615"/>
        <end position="631"/>
    </location>
</feature>
<dbReference type="PANTHER" id="PTHR11618">
    <property type="entry name" value="TRANSCRIPTION INITIATION FACTOR IIB-RELATED"/>
    <property type="match status" value="1"/>
</dbReference>
<keyword evidence="6" id="KW-0805">Transcription regulation</keyword>
<dbReference type="GO" id="GO:0001006">
    <property type="term" value="F:RNA polymerase III type 3 promoter sequence-specific DNA binding"/>
    <property type="evidence" value="ECO:0007669"/>
    <property type="project" value="TreeGrafter"/>
</dbReference>
<dbReference type="FunFam" id="1.10.472.10:FF:000066">
    <property type="entry name" value="Transcription factor IIIB subunit"/>
    <property type="match status" value="1"/>
</dbReference>
<dbReference type="PANTHER" id="PTHR11618:SF4">
    <property type="entry name" value="TRANSCRIPTION FACTOR IIIB 90 KDA SUBUNIT"/>
    <property type="match status" value="1"/>
</dbReference>
<dbReference type="GO" id="GO:0070897">
    <property type="term" value="P:transcription preinitiation complex assembly"/>
    <property type="evidence" value="ECO:0007669"/>
    <property type="project" value="InterPro"/>
</dbReference>
<evidence type="ECO:0000256" key="10">
    <source>
        <dbReference type="SAM" id="MobiDB-lite"/>
    </source>
</evidence>
<evidence type="ECO:0000313" key="13">
    <source>
        <dbReference type="Proteomes" id="UP001187192"/>
    </source>
</evidence>
<feature type="compositionally biased region" description="Basic and acidic residues" evidence="10">
    <location>
        <begin position="359"/>
        <end position="372"/>
    </location>
</feature>
<keyword evidence="8" id="KW-0804">Transcription</keyword>
<proteinExistence type="inferred from homology"/>
<keyword evidence="13" id="KW-1185">Reference proteome</keyword>
<dbReference type="InterPro" id="IPR011665">
    <property type="entry name" value="BRF1_TBP-bd_dom"/>
</dbReference>
<evidence type="ECO:0000256" key="4">
    <source>
        <dbReference type="ARBA" id="ARBA00022771"/>
    </source>
</evidence>
<evidence type="ECO:0000256" key="3">
    <source>
        <dbReference type="ARBA" id="ARBA00022723"/>
    </source>
</evidence>
<dbReference type="SUPFAM" id="SSF47954">
    <property type="entry name" value="Cyclin-like"/>
    <property type="match status" value="2"/>
</dbReference>
<comment type="caution">
    <text evidence="12">The sequence shown here is derived from an EMBL/GenBank/DDBJ whole genome shotgun (WGS) entry which is preliminary data.</text>
</comment>
<keyword evidence="4" id="KW-0863">Zinc-finger</keyword>
<dbReference type="EMBL" id="BTGU01000035">
    <property type="protein sequence ID" value="GMN50787.1"/>
    <property type="molecule type" value="Genomic_DNA"/>
</dbReference>
<organism evidence="12 13">
    <name type="scientific">Ficus carica</name>
    <name type="common">Common fig</name>
    <dbReference type="NCBI Taxonomy" id="3494"/>
    <lineage>
        <taxon>Eukaryota</taxon>
        <taxon>Viridiplantae</taxon>
        <taxon>Streptophyta</taxon>
        <taxon>Embryophyta</taxon>
        <taxon>Tracheophyta</taxon>
        <taxon>Spermatophyta</taxon>
        <taxon>Magnoliopsida</taxon>
        <taxon>eudicotyledons</taxon>
        <taxon>Gunneridae</taxon>
        <taxon>Pentapetalae</taxon>
        <taxon>rosids</taxon>
        <taxon>fabids</taxon>
        <taxon>Rosales</taxon>
        <taxon>Moraceae</taxon>
        <taxon>Ficeae</taxon>
        <taxon>Ficus</taxon>
    </lineage>
</organism>
<dbReference type="Pfam" id="PF07741">
    <property type="entry name" value="BRF1"/>
    <property type="match status" value="1"/>
</dbReference>
<evidence type="ECO:0000256" key="8">
    <source>
        <dbReference type="ARBA" id="ARBA00023163"/>
    </source>
</evidence>
<dbReference type="Gene3D" id="1.20.5.650">
    <property type="entry name" value="Single helix bin"/>
    <property type="match status" value="1"/>
</dbReference>
<feature type="domain" description="Cyclin-like" evidence="11">
    <location>
        <begin position="96"/>
        <end position="179"/>
    </location>
</feature>
<evidence type="ECO:0000256" key="7">
    <source>
        <dbReference type="ARBA" id="ARBA00023159"/>
    </source>
</evidence>
<evidence type="ECO:0000256" key="1">
    <source>
        <dbReference type="ARBA" id="ARBA00004123"/>
    </source>
</evidence>
<dbReference type="GO" id="GO:0000995">
    <property type="term" value="F:RNA polymerase III general transcription initiation factor activity"/>
    <property type="evidence" value="ECO:0007669"/>
    <property type="project" value="TreeGrafter"/>
</dbReference>
<dbReference type="PRINTS" id="PR00685">
    <property type="entry name" value="TIFACTORIIB"/>
</dbReference>
<feature type="compositionally biased region" description="Acidic residues" evidence="10">
    <location>
        <begin position="587"/>
        <end position="600"/>
    </location>
</feature>
<comment type="subcellular location">
    <subcellularLocation>
        <location evidence="1">Nucleus</location>
    </subcellularLocation>
</comment>
<comment type="similarity">
    <text evidence="2">Belongs to the TFIIB family.</text>
</comment>
<keyword evidence="3" id="KW-0479">Metal-binding</keyword>
<dbReference type="InterPro" id="IPR013763">
    <property type="entry name" value="Cyclin-like_dom"/>
</dbReference>
<dbReference type="InterPro" id="IPR000812">
    <property type="entry name" value="TFIIB"/>
</dbReference>
<feature type="compositionally biased region" description="Basic and acidic residues" evidence="10">
    <location>
        <begin position="570"/>
        <end position="586"/>
    </location>
</feature>
<feature type="compositionally biased region" description="Polar residues" evidence="10">
    <location>
        <begin position="401"/>
        <end position="427"/>
    </location>
</feature>
<dbReference type="Proteomes" id="UP001187192">
    <property type="component" value="Unassembled WGS sequence"/>
</dbReference>
<dbReference type="CDD" id="cd20553">
    <property type="entry name" value="CYCLIN_TFIIIB90_rpt1"/>
    <property type="match status" value="1"/>
</dbReference>
<feature type="domain" description="Cyclin-like" evidence="11">
    <location>
        <begin position="197"/>
        <end position="280"/>
    </location>
</feature>
<evidence type="ECO:0000256" key="5">
    <source>
        <dbReference type="ARBA" id="ARBA00022833"/>
    </source>
</evidence>
<reference evidence="12" key="1">
    <citation type="submission" date="2023-07" db="EMBL/GenBank/DDBJ databases">
        <title>draft genome sequence of fig (Ficus carica).</title>
        <authorList>
            <person name="Takahashi T."/>
            <person name="Nishimura K."/>
        </authorList>
    </citation>
    <scope>NUCLEOTIDE SEQUENCE</scope>
</reference>
<feature type="compositionally biased region" description="Acidic residues" evidence="10">
    <location>
        <begin position="444"/>
        <end position="455"/>
    </location>
</feature>
<keyword evidence="5" id="KW-0862">Zinc</keyword>
<name>A0AA88DD93_FICCA</name>